<dbReference type="PANTHER" id="PTHR35526:SF3">
    <property type="entry name" value="ANTI-SIGMA-F FACTOR RSBW"/>
    <property type="match status" value="1"/>
</dbReference>
<dbReference type="Gene3D" id="3.30.565.10">
    <property type="entry name" value="Histidine kinase-like ATPase, C-terminal domain"/>
    <property type="match status" value="1"/>
</dbReference>
<dbReference type="InterPro" id="IPR047718">
    <property type="entry name" value="RsbA-like_anti_sig"/>
</dbReference>
<evidence type="ECO:0000259" key="2">
    <source>
        <dbReference type="Pfam" id="PF13581"/>
    </source>
</evidence>
<dbReference type="EMBL" id="JACJII010000001">
    <property type="protein sequence ID" value="MBA9005327.1"/>
    <property type="molecule type" value="Genomic_DNA"/>
</dbReference>
<dbReference type="SUPFAM" id="SSF55874">
    <property type="entry name" value="ATPase domain of HSP90 chaperone/DNA topoisomerase II/histidine kinase"/>
    <property type="match status" value="1"/>
</dbReference>
<dbReference type="RefSeq" id="WP_182706534.1">
    <property type="nucleotide sequence ID" value="NZ_JACJII010000001.1"/>
</dbReference>
<dbReference type="CDD" id="cd16936">
    <property type="entry name" value="HATPase_RsbW-like"/>
    <property type="match status" value="1"/>
</dbReference>
<dbReference type="InterPro" id="IPR050267">
    <property type="entry name" value="Anti-sigma-factor_SerPK"/>
</dbReference>
<comment type="caution">
    <text evidence="4">The sequence shown here is derived from an EMBL/GenBank/DDBJ whole genome shotgun (WGS) entry which is preliminary data.</text>
</comment>
<dbReference type="Proteomes" id="UP000539313">
    <property type="component" value="Unassembled WGS sequence"/>
</dbReference>
<keyword evidence="1" id="KW-0808">Transferase</keyword>
<feature type="domain" description="Histidine kinase/HSP90-like ATPase" evidence="2">
    <location>
        <begin position="208"/>
        <end position="318"/>
    </location>
</feature>
<gene>
    <name evidence="4" type="ORF">HNR21_004209</name>
</gene>
<evidence type="ECO:0000313" key="4">
    <source>
        <dbReference type="EMBL" id="MBA9005327.1"/>
    </source>
</evidence>
<keyword evidence="5" id="KW-1185">Reference proteome</keyword>
<evidence type="ECO:0000313" key="5">
    <source>
        <dbReference type="Proteomes" id="UP000539313"/>
    </source>
</evidence>
<dbReference type="Pfam" id="PF13581">
    <property type="entry name" value="HATPase_c_2"/>
    <property type="match status" value="1"/>
</dbReference>
<dbReference type="GO" id="GO:0004674">
    <property type="term" value="F:protein serine/threonine kinase activity"/>
    <property type="evidence" value="ECO:0007669"/>
    <property type="project" value="UniProtKB-KW"/>
</dbReference>
<dbReference type="AlphaFoldDB" id="A0A7W3RA08"/>
<sequence length="323" mass="35289">MTGVTEARAARPETEPGLVHQGLVYGSDEEFLAATVPFCLDGLDREDAVLAVTTDANIDLLRQALGDAAGRVEFVRAQEWYQAPGRTLGAYHRYVDRRTATGRHRRVRVIGEPVWHGRDALETAEWTRYESVINIAFADCPAWIVCPYDTRTLPEQVVADARRTHPELVAGPAAHASDHYAAPNRAWERRLTPAPADGEEARMSFGSDLSKVRVFVAEAAAARGMAPAGVQRLVFAANEVATNAVQHGGGGGQVAVWRSGRRIVCDVTDSGRAAAPSWYLGYLPPDPRQERGHGLWAVRQLCDLVEIDARPDGTTVRLHLNLT</sequence>
<feature type="domain" description="MEDS" evidence="3">
    <location>
        <begin position="20"/>
        <end position="166"/>
    </location>
</feature>
<dbReference type="Pfam" id="PF14417">
    <property type="entry name" value="MEDS"/>
    <property type="match status" value="1"/>
</dbReference>
<reference evidence="4 5" key="1">
    <citation type="submission" date="2020-08" db="EMBL/GenBank/DDBJ databases">
        <title>Sequencing the genomes of 1000 actinobacteria strains.</title>
        <authorList>
            <person name="Klenk H.-P."/>
        </authorList>
    </citation>
    <scope>NUCLEOTIDE SEQUENCE [LARGE SCALE GENOMIC DNA]</scope>
    <source>
        <strain evidence="4 5">DSM 45823</strain>
    </source>
</reference>
<proteinExistence type="predicted"/>
<dbReference type="PANTHER" id="PTHR35526">
    <property type="entry name" value="ANTI-SIGMA-F FACTOR RSBW-RELATED"/>
    <property type="match status" value="1"/>
</dbReference>
<dbReference type="InterPro" id="IPR036890">
    <property type="entry name" value="HATPase_C_sf"/>
</dbReference>
<evidence type="ECO:0000259" key="3">
    <source>
        <dbReference type="Pfam" id="PF14417"/>
    </source>
</evidence>
<dbReference type="NCBIfam" id="NF041045">
    <property type="entry name" value="RsbA_anti_sig"/>
    <property type="match status" value="1"/>
</dbReference>
<dbReference type="InterPro" id="IPR025847">
    <property type="entry name" value="MEDS_domain"/>
</dbReference>
<evidence type="ECO:0000256" key="1">
    <source>
        <dbReference type="ARBA" id="ARBA00022527"/>
    </source>
</evidence>
<protein>
    <submittedName>
        <fullName evidence="4">Anti-sigma regulatory factor (Ser/Thr protein kinase)</fullName>
    </submittedName>
</protein>
<accession>A0A7W3RA08</accession>
<organism evidence="4 5">
    <name type="scientific">Thermomonospora cellulosilytica</name>
    <dbReference type="NCBI Taxonomy" id="1411118"/>
    <lineage>
        <taxon>Bacteria</taxon>
        <taxon>Bacillati</taxon>
        <taxon>Actinomycetota</taxon>
        <taxon>Actinomycetes</taxon>
        <taxon>Streptosporangiales</taxon>
        <taxon>Thermomonosporaceae</taxon>
        <taxon>Thermomonospora</taxon>
    </lineage>
</organism>
<name>A0A7W3RA08_9ACTN</name>
<dbReference type="InterPro" id="IPR003594">
    <property type="entry name" value="HATPase_dom"/>
</dbReference>
<keyword evidence="1" id="KW-0723">Serine/threonine-protein kinase</keyword>
<keyword evidence="1" id="KW-0418">Kinase</keyword>